<dbReference type="CDD" id="cd04322">
    <property type="entry name" value="LysRS_N"/>
    <property type="match status" value="1"/>
</dbReference>
<accession>A0A3B0UP79</accession>
<dbReference type="Pfam" id="PF01336">
    <property type="entry name" value="tRNA_anti-codon"/>
    <property type="match status" value="1"/>
</dbReference>
<keyword evidence="6 9" id="KW-0030">Aminoacyl-tRNA synthetase</keyword>
<evidence type="ECO:0000256" key="7">
    <source>
        <dbReference type="ARBA" id="ARBA00048573"/>
    </source>
</evidence>
<dbReference type="AlphaFoldDB" id="A0A3B0UP79"/>
<feature type="domain" description="Aminoacyl-transfer RNA synthetases class-II family profile" evidence="8">
    <location>
        <begin position="178"/>
        <end position="484"/>
    </location>
</feature>
<keyword evidence="3" id="KW-0479">Metal-binding</keyword>
<dbReference type="InterPro" id="IPR006195">
    <property type="entry name" value="aa-tRNA-synth_II"/>
</dbReference>
<evidence type="ECO:0000256" key="3">
    <source>
        <dbReference type="ARBA" id="ARBA00022723"/>
    </source>
</evidence>
<protein>
    <recommendedName>
        <fullName evidence="1">lysine--tRNA ligase</fullName>
        <ecNumber evidence="1">6.1.1.6</ecNumber>
    </recommendedName>
</protein>
<proteinExistence type="predicted"/>
<dbReference type="Gene3D" id="2.40.50.140">
    <property type="entry name" value="Nucleic acid-binding proteins"/>
    <property type="match status" value="1"/>
</dbReference>
<dbReference type="Pfam" id="PF00152">
    <property type="entry name" value="tRNA-synt_2"/>
    <property type="match status" value="1"/>
</dbReference>
<dbReference type="InterPro" id="IPR044136">
    <property type="entry name" value="Lys-tRNA-ligase_II_N"/>
</dbReference>
<dbReference type="PANTHER" id="PTHR42918:SF15">
    <property type="entry name" value="LYSINE--TRNA LIGASE, CHLOROPLASTIC_MITOCHONDRIAL"/>
    <property type="match status" value="1"/>
</dbReference>
<dbReference type="NCBIfam" id="NF001756">
    <property type="entry name" value="PRK00484.1"/>
    <property type="match status" value="1"/>
</dbReference>
<sequence>MSLENIRNERLAKIERLKEDGINPFPSRSSRTHSGAVFLEKHSTLEEDKEPITLAGRVMSIREHGGSVFFDIFDGTARVQGYLKKDVSGDEVFSFFARTVDVGDFIECSGTAFTTKRGMPSLSVFSCRILAKSVRPIPDEWFGIKDDDKRYRKRYLDILISKELADRFRRRSIFWNTIRTYLLNHGYVEVETPVLETATGGADARPFVTHHNALDIDVYLRISAGELWQKRLMVAGLPKVFEIGRIFRNEGMSAEHAQDYTQVEFYEAFKDYEQGMEMVTELYRKIADDVYGKRTFTIRGYEVDLDTSWERYDFCKLINDKFDIDPLNTTVDDVREALESNDIKFDKKGFNLERGIDTLWKHIRKTLSGPGFLIGVPVYMEPLAKRSEKDPRVVERFQVLIAGSEVGKGFSELNDPLDQAERFAHQQELRDAGDDEAQMNDKSYVEALEYGMPPTFGFGVSERLFSFLEGVSVREAQIFPIMRPPQEEA</sequence>
<evidence type="ECO:0000256" key="5">
    <source>
        <dbReference type="ARBA" id="ARBA00022840"/>
    </source>
</evidence>
<evidence type="ECO:0000256" key="4">
    <source>
        <dbReference type="ARBA" id="ARBA00022741"/>
    </source>
</evidence>
<dbReference type="SUPFAM" id="SSF50249">
    <property type="entry name" value="Nucleic acid-binding proteins"/>
    <property type="match status" value="1"/>
</dbReference>
<keyword evidence="4" id="KW-0547">Nucleotide-binding</keyword>
<keyword evidence="5" id="KW-0067">ATP-binding</keyword>
<evidence type="ECO:0000256" key="6">
    <source>
        <dbReference type="ARBA" id="ARBA00023146"/>
    </source>
</evidence>
<dbReference type="GO" id="GO:0005829">
    <property type="term" value="C:cytosol"/>
    <property type="evidence" value="ECO:0007669"/>
    <property type="project" value="TreeGrafter"/>
</dbReference>
<dbReference type="InterPro" id="IPR004365">
    <property type="entry name" value="NA-bd_OB_tRNA"/>
</dbReference>
<dbReference type="EMBL" id="UOEV01000074">
    <property type="protein sequence ID" value="VAW32961.1"/>
    <property type="molecule type" value="Genomic_DNA"/>
</dbReference>
<organism evidence="9">
    <name type="scientific">hydrothermal vent metagenome</name>
    <dbReference type="NCBI Taxonomy" id="652676"/>
    <lineage>
        <taxon>unclassified sequences</taxon>
        <taxon>metagenomes</taxon>
        <taxon>ecological metagenomes</taxon>
    </lineage>
</organism>
<dbReference type="InterPro" id="IPR012340">
    <property type="entry name" value="NA-bd_OB-fold"/>
</dbReference>
<dbReference type="GO" id="GO:0004824">
    <property type="term" value="F:lysine-tRNA ligase activity"/>
    <property type="evidence" value="ECO:0007669"/>
    <property type="project" value="UniProtKB-EC"/>
</dbReference>
<dbReference type="GO" id="GO:0005524">
    <property type="term" value="F:ATP binding"/>
    <property type="evidence" value="ECO:0007669"/>
    <property type="project" value="UniProtKB-KW"/>
</dbReference>
<dbReference type="EC" id="6.1.1.6" evidence="1"/>
<dbReference type="PROSITE" id="PS50862">
    <property type="entry name" value="AA_TRNA_LIGASE_II"/>
    <property type="match status" value="1"/>
</dbReference>
<dbReference type="NCBIfam" id="TIGR00499">
    <property type="entry name" value="lysS_bact"/>
    <property type="match status" value="1"/>
</dbReference>
<reference evidence="9" key="1">
    <citation type="submission" date="2018-06" db="EMBL/GenBank/DDBJ databases">
        <authorList>
            <person name="Zhirakovskaya E."/>
        </authorList>
    </citation>
    <scope>NUCLEOTIDE SEQUENCE</scope>
</reference>
<evidence type="ECO:0000259" key="8">
    <source>
        <dbReference type="PROSITE" id="PS50862"/>
    </source>
</evidence>
<keyword evidence="2 9" id="KW-0436">Ligase</keyword>
<dbReference type="GO" id="GO:0006430">
    <property type="term" value="P:lysyl-tRNA aminoacylation"/>
    <property type="evidence" value="ECO:0007669"/>
    <property type="project" value="InterPro"/>
</dbReference>
<comment type="catalytic activity">
    <reaction evidence="7">
        <text>tRNA(Lys) + L-lysine + ATP = L-lysyl-tRNA(Lys) + AMP + diphosphate</text>
        <dbReference type="Rhea" id="RHEA:20792"/>
        <dbReference type="Rhea" id="RHEA-COMP:9696"/>
        <dbReference type="Rhea" id="RHEA-COMP:9697"/>
        <dbReference type="ChEBI" id="CHEBI:30616"/>
        <dbReference type="ChEBI" id="CHEBI:32551"/>
        <dbReference type="ChEBI" id="CHEBI:33019"/>
        <dbReference type="ChEBI" id="CHEBI:78442"/>
        <dbReference type="ChEBI" id="CHEBI:78529"/>
        <dbReference type="ChEBI" id="CHEBI:456215"/>
        <dbReference type="EC" id="6.1.1.6"/>
    </reaction>
</comment>
<dbReference type="InterPro" id="IPR018149">
    <property type="entry name" value="Lys-tRNA-synth_II_C"/>
</dbReference>
<dbReference type="Gene3D" id="3.30.930.10">
    <property type="entry name" value="Bira Bifunctional Protein, Domain 2"/>
    <property type="match status" value="1"/>
</dbReference>
<dbReference type="InterPro" id="IPR045864">
    <property type="entry name" value="aa-tRNA-synth_II/BPL/LPL"/>
</dbReference>
<evidence type="ECO:0000256" key="1">
    <source>
        <dbReference type="ARBA" id="ARBA00013166"/>
    </source>
</evidence>
<evidence type="ECO:0000256" key="2">
    <source>
        <dbReference type="ARBA" id="ARBA00022598"/>
    </source>
</evidence>
<dbReference type="InterPro" id="IPR002313">
    <property type="entry name" value="Lys-tRNA-ligase_II"/>
</dbReference>
<dbReference type="PANTHER" id="PTHR42918">
    <property type="entry name" value="LYSYL-TRNA SYNTHETASE"/>
    <property type="match status" value="1"/>
</dbReference>
<dbReference type="GO" id="GO:0000049">
    <property type="term" value="F:tRNA binding"/>
    <property type="evidence" value="ECO:0007669"/>
    <property type="project" value="TreeGrafter"/>
</dbReference>
<evidence type="ECO:0000313" key="9">
    <source>
        <dbReference type="EMBL" id="VAW32961.1"/>
    </source>
</evidence>
<dbReference type="PRINTS" id="PR00982">
    <property type="entry name" value="TRNASYNTHLYS"/>
</dbReference>
<dbReference type="SUPFAM" id="SSF55681">
    <property type="entry name" value="Class II aaRS and biotin synthetases"/>
    <property type="match status" value="1"/>
</dbReference>
<dbReference type="InterPro" id="IPR004364">
    <property type="entry name" value="Aa-tRNA-synt_II"/>
</dbReference>
<name>A0A3B0UP79_9ZZZZ</name>
<dbReference type="GO" id="GO:0046872">
    <property type="term" value="F:metal ion binding"/>
    <property type="evidence" value="ECO:0007669"/>
    <property type="project" value="UniProtKB-KW"/>
</dbReference>
<gene>
    <name evidence="9" type="ORF">MNBD_CPR01-376</name>
</gene>